<feature type="region of interest" description="Disordered" evidence="1">
    <location>
        <begin position="42"/>
        <end position="65"/>
    </location>
</feature>
<protein>
    <submittedName>
        <fullName evidence="2">Uncharacterized protein</fullName>
    </submittedName>
</protein>
<gene>
    <name evidence="2" type="ORF">ElyMa_003978000</name>
</gene>
<organism evidence="2 3">
    <name type="scientific">Elysia marginata</name>
    <dbReference type="NCBI Taxonomy" id="1093978"/>
    <lineage>
        <taxon>Eukaryota</taxon>
        <taxon>Metazoa</taxon>
        <taxon>Spiralia</taxon>
        <taxon>Lophotrochozoa</taxon>
        <taxon>Mollusca</taxon>
        <taxon>Gastropoda</taxon>
        <taxon>Heterobranchia</taxon>
        <taxon>Euthyneura</taxon>
        <taxon>Panpulmonata</taxon>
        <taxon>Sacoglossa</taxon>
        <taxon>Placobranchoidea</taxon>
        <taxon>Plakobranchidae</taxon>
        <taxon>Elysia</taxon>
    </lineage>
</organism>
<evidence type="ECO:0000313" key="3">
    <source>
        <dbReference type="Proteomes" id="UP000762676"/>
    </source>
</evidence>
<reference evidence="2 3" key="1">
    <citation type="journal article" date="2021" name="Elife">
        <title>Chloroplast acquisition without the gene transfer in kleptoplastic sea slugs, Plakobranchus ocellatus.</title>
        <authorList>
            <person name="Maeda T."/>
            <person name="Takahashi S."/>
            <person name="Yoshida T."/>
            <person name="Shimamura S."/>
            <person name="Takaki Y."/>
            <person name="Nagai Y."/>
            <person name="Toyoda A."/>
            <person name="Suzuki Y."/>
            <person name="Arimoto A."/>
            <person name="Ishii H."/>
            <person name="Satoh N."/>
            <person name="Nishiyama T."/>
            <person name="Hasebe M."/>
            <person name="Maruyama T."/>
            <person name="Minagawa J."/>
            <person name="Obokata J."/>
            <person name="Shigenobu S."/>
        </authorList>
    </citation>
    <scope>NUCLEOTIDE SEQUENCE [LARGE SCALE GENOMIC DNA]</scope>
</reference>
<accession>A0AAV4FZP4</accession>
<dbReference type="AlphaFoldDB" id="A0AAV4FZP4"/>
<dbReference type="Proteomes" id="UP000762676">
    <property type="component" value="Unassembled WGS sequence"/>
</dbReference>
<keyword evidence="3" id="KW-1185">Reference proteome</keyword>
<evidence type="ECO:0000313" key="2">
    <source>
        <dbReference type="EMBL" id="GFR77765.1"/>
    </source>
</evidence>
<sequence>MVEAVALRGKVVDQAMSSMPPNANFFSALLFPDGLPSQSVVTSATTRQAEFPSAETDDVNTKETSPLGPYRLRACRLRLNKAGVDCNILVVDRVGDVVAVSFTSHDVCDDYNDDDGDECDDDDEDKTFLWWIASVTSSRLE</sequence>
<proteinExistence type="predicted"/>
<evidence type="ECO:0000256" key="1">
    <source>
        <dbReference type="SAM" id="MobiDB-lite"/>
    </source>
</evidence>
<name>A0AAV4FZP4_9GAST</name>
<comment type="caution">
    <text evidence="2">The sequence shown here is derived from an EMBL/GenBank/DDBJ whole genome shotgun (WGS) entry which is preliminary data.</text>
</comment>
<dbReference type="EMBL" id="BMAT01008090">
    <property type="protein sequence ID" value="GFR77765.1"/>
    <property type="molecule type" value="Genomic_DNA"/>
</dbReference>